<protein>
    <submittedName>
        <fullName evidence="1">MerR family transcriptional regulator</fullName>
    </submittedName>
</protein>
<comment type="caution">
    <text evidence="1">The sequence shown here is derived from an EMBL/GenBank/DDBJ whole genome shotgun (WGS) entry which is preliminary data.</text>
</comment>
<dbReference type="Proteomes" id="UP001058074">
    <property type="component" value="Unassembled WGS sequence"/>
</dbReference>
<proteinExistence type="predicted"/>
<reference evidence="1" key="1">
    <citation type="journal article" date="2025" name="Int. J. Syst. Evol. Microbiol.">
        <title>Inconstantimicrobium mannanitabidum sp. nov., a novel member of the family Clostridiaceae isolated from anoxic soil under the treatment of reductive soil disinfestation.</title>
        <authorList>
            <person name="Ueki A."/>
            <person name="Tonouchi A."/>
            <person name="Honma S."/>
            <person name="Kaku N."/>
            <person name="Ueki K."/>
        </authorList>
    </citation>
    <scope>NUCLEOTIDE SEQUENCE</scope>
    <source>
        <strain evidence="1">TW13</strain>
    </source>
</reference>
<evidence type="ECO:0000313" key="1">
    <source>
        <dbReference type="EMBL" id="GKX65227.1"/>
    </source>
</evidence>
<evidence type="ECO:0000313" key="2">
    <source>
        <dbReference type="Proteomes" id="UP001058074"/>
    </source>
</evidence>
<gene>
    <name evidence="1" type="ORF">rsdtw13_04850</name>
</gene>
<sequence>MNYSIGDVSKMLNISISALRYYDKEGLLPLVNRTGGNIRIFDDTDVECLKMIECLKNTGMPLKEIKQFFEWCEEGDSTIEQRYELFLHQKEQTKKQIAILQNALERINYKCEFYRIAKQKGTTEVPGLREELAMKFLHKEAEKDTDNL</sequence>
<organism evidence="1 2">
    <name type="scientific">Inconstantimicrobium mannanitabidum</name>
    <dbReference type="NCBI Taxonomy" id="1604901"/>
    <lineage>
        <taxon>Bacteria</taxon>
        <taxon>Bacillati</taxon>
        <taxon>Bacillota</taxon>
        <taxon>Clostridia</taxon>
        <taxon>Eubacteriales</taxon>
        <taxon>Clostridiaceae</taxon>
        <taxon>Inconstantimicrobium</taxon>
    </lineage>
</organism>
<keyword evidence="2" id="KW-1185">Reference proteome</keyword>
<dbReference type="EMBL" id="BROD01000001">
    <property type="protein sequence ID" value="GKX65227.1"/>
    <property type="molecule type" value="Genomic_DNA"/>
</dbReference>
<name>A0ACB5R7T3_9CLOT</name>
<accession>A0ACB5R7T3</accession>